<dbReference type="Proteomes" id="UP000030746">
    <property type="component" value="Unassembled WGS sequence"/>
</dbReference>
<sequence length="493" mass="54844">IIIITYLLHIGSNAVLKFAKSYGDHMVLQRGPQRAIVWGFSDVVGDDVTVTISGHGSSKATITKNTHGNGGVWKVKLPAMTDPGPFSITASSKEGSIKIDDVLFGDVWICSGQSNMEFNIHDMFNSSTVQADGFNYDKVRYMKVDHDQQTTVNNDLKHISISWTKPNQATLPWISAICFLFGKNIHTDRKYPIGMVESDWGGTPIETWSSPDALAACPKNRRKSWEDSGCWNAMIEPILPMTITGAIWYQGESNAGRVKYYDCQQQHMIEDWRRRFHDASLGETKNDFYFGYVQLAAFRNANFVDPWASMRWTQTANHGYSPNPDQKNVFMAIAMDLPDFTGPRGPIHPRDKLDVANRLSLAARGVAYKEHVEYQGPFPSRYRVTGKQLVIQYDKPIQVRSSVGFEVCCSTSSSSTCSVHDHWTAASVIQHGDNSGTLDIAGCQGRHLVGVRYAWKETPCVFKKCPVYGKASNLPGPSFIQHGNLSGSNTIIG</sequence>
<dbReference type="KEGG" id="lgi:LOTGIDRAFT_131233"/>
<dbReference type="OMA" id="TIEYDRG"/>
<keyword evidence="4" id="KW-1185">Reference proteome</keyword>
<dbReference type="PANTHER" id="PTHR22901">
    <property type="entry name" value="SIALATE O-ACETYLESTERASE"/>
    <property type="match status" value="1"/>
</dbReference>
<dbReference type="InterPro" id="IPR005181">
    <property type="entry name" value="SASA"/>
</dbReference>
<dbReference type="AlphaFoldDB" id="V3Z2Z2"/>
<protein>
    <recommendedName>
        <fullName evidence="2">Sialate O-acetylesterase domain-containing protein</fullName>
    </recommendedName>
</protein>
<reference evidence="3 4" key="1">
    <citation type="journal article" date="2013" name="Nature">
        <title>Insights into bilaterian evolution from three spiralian genomes.</title>
        <authorList>
            <person name="Simakov O."/>
            <person name="Marletaz F."/>
            <person name="Cho S.J."/>
            <person name="Edsinger-Gonzales E."/>
            <person name="Havlak P."/>
            <person name="Hellsten U."/>
            <person name="Kuo D.H."/>
            <person name="Larsson T."/>
            <person name="Lv J."/>
            <person name="Arendt D."/>
            <person name="Savage R."/>
            <person name="Osoegawa K."/>
            <person name="de Jong P."/>
            <person name="Grimwood J."/>
            <person name="Chapman J.A."/>
            <person name="Shapiro H."/>
            <person name="Aerts A."/>
            <person name="Otillar R.P."/>
            <person name="Terry A.Y."/>
            <person name="Boore J.L."/>
            <person name="Grigoriev I.V."/>
            <person name="Lindberg D.R."/>
            <person name="Seaver E.C."/>
            <person name="Weisblat D.A."/>
            <person name="Putnam N.H."/>
            <person name="Rokhsar D.S."/>
        </authorList>
    </citation>
    <scope>NUCLEOTIDE SEQUENCE [LARGE SCALE GENOMIC DNA]</scope>
</reference>
<dbReference type="SUPFAM" id="SSF52266">
    <property type="entry name" value="SGNH hydrolase"/>
    <property type="match status" value="1"/>
</dbReference>
<dbReference type="GO" id="GO:0001681">
    <property type="term" value="F:sialate O-acetylesterase activity"/>
    <property type="evidence" value="ECO:0007669"/>
    <property type="project" value="InterPro"/>
</dbReference>
<dbReference type="RefSeq" id="XP_009064359.1">
    <property type="nucleotide sequence ID" value="XM_009066111.1"/>
</dbReference>
<dbReference type="InterPro" id="IPR039329">
    <property type="entry name" value="SIAE"/>
</dbReference>
<dbReference type="CTD" id="20233169"/>
<evidence type="ECO:0000259" key="2">
    <source>
        <dbReference type="Pfam" id="PF03629"/>
    </source>
</evidence>
<dbReference type="EMBL" id="KB203357">
    <property type="protein sequence ID" value="ESO84973.1"/>
    <property type="molecule type" value="Genomic_DNA"/>
</dbReference>
<evidence type="ECO:0000313" key="3">
    <source>
        <dbReference type="EMBL" id="ESO84973.1"/>
    </source>
</evidence>
<name>V3Z2Z2_LOTGI</name>
<keyword evidence="1" id="KW-0378">Hydrolase</keyword>
<dbReference type="GO" id="GO:0005975">
    <property type="term" value="P:carbohydrate metabolic process"/>
    <property type="evidence" value="ECO:0007669"/>
    <property type="project" value="TreeGrafter"/>
</dbReference>
<gene>
    <name evidence="3" type="ORF">LOTGIDRAFT_131233</name>
</gene>
<dbReference type="Pfam" id="PF03629">
    <property type="entry name" value="SASA"/>
    <property type="match status" value="1"/>
</dbReference>
<proteinExistence type="predicted"/>
<evidence type="ECO:0000256" key="1">
    <source>
        <dbReference type="ARBA" id="ARBA00022801"/>
    </source>
</evidence>
<organism evidence="3 4">
    <name type="scientific">Lottia gigantea</name>
    <name type="common">Giant owl limpet</name>
    <dbReference type="NCBI Taxonomy" id="225164"/>
    <lineage>
        <taxon>Eukaryota</taxon>
        <taxon>Metazoa</taxon>
        <taxon>Spiralia</taxon>
        <taxon>Lophotrochozoa</taxon>
        <taxon>Mollusca</taxon>
        <taxon>Gastropoda</taxon>
        <taxon>Patellogastropoda</taxon>
        <taxon>Lottioidea</taxon>
        <taxon>Lottiidae</taxon>
        <taxon>Lottia</taxon>
    </lineage>
</organism>
<dbReference type="OrthoDB" id="42638at2759"/>
<dbReference type="PANTHER" id="PTHR22901:SF0">
    <property type="entry name" value="SIALATE O-ACETYLESTERASE"/>
    <property type="match status" value="1"/>
</dbReference>
<dbReference type="Gene3D" id="3.40.50.1110">
    <property type="entry name" value="SGNH hydrolase"/>
    <property type="match status" value="1"/>
</dbReference>
<dbReference type="GeneID" id="20233169"/>
<feature type="domain" description="Sialate O-acetylesterase" evidence="2">
    <location>
        <begin position="106"/>
        <end position="281"/>
    </location>
</feature>
<dbReference type="InterPro" id="IPR036514">
    <property type="entry name" value="SGNH_hydro_sf"/>
</dbReference>
<evidence type="ECO:0000313" key="4">
    <source>
        <dbReference type="Proteomes" id="UP000030746"/>
    </source>
</evidence>
<feature type="non-terminal residue" evidence="3">
    <location>
        <position position="1"/>
    </location>
</feature>
<accession>V3Z2Z2</accession>
<dbReference type="HOGENOM" id="CLU_015150_1_0_1"/>